<dbReference type="EMBL" id="JAKJXO020000013">
    <property type="protein sequence ID" value="KAL1597148.1"/>
    <property type="molecule type" value="Genomic_DNA"/>
</dbReference>
<comment type="caution">
    <text evidence="1">The sequence shown here is derived from an EMBL/GenBank/DDBJ whole genome shotgun (WGS) entry which is preliminary data.</text>
</comment>
<dbReference type="Proteomes" id="UP001521785">
    <property type="component" value="Unassembled WGS sequence"/>
</dbReference>
<name>A0ABR3QYQ9_9PLEO</name>
<protein>
    <submittedName>
        <fullName evidence="1">Uncharacterized protein</fullName>
    </submittedName>
</protein>
<gene>
    <name evidence="1" type="ORF">SLS60_008730</name>
</gene>
<evidence type="ECO:0000313" key="1">
    <source>
        <dbReference type="EMBL" id="KAL1597148.1"/>
    </source>
</evidence>
<proteinExistence type="predicted"/>
<evidence type="ECO:0000313" key="2">
    <source>
        <dbReference type="Proteomes" id="UP001521785"/>
    </source>
</evidence>
<organism evidence="1 2">
    <name type="scientific">Paraconiothyrium brasiliense</name>
    <dbReference type="NCBI Taxonomy" id="300254"/>
    <lineage>
        <taxon>Eukaryota</taxon>
        <taxon>Fungi</taxon>
        <taxon>Dikarya</taxon>
        <taxon>Ascomycota</taxon>
        <taxon>Pezizomycotina</taxon>
        <taxon>Dothideomycetes</taxon>
        <taxon>Pleosporomycetidae</taxon>
        <taxon>Pleosporales</taxon>
        <taxon>Massarineae</taxon>
        <taxon>Didymosphaeriaceae</taxon>
        <taxon>Paraconiothyrium</taxon>
    </lineage>
</organism>
<sequence>MILIAGMFTQPLSQASCPQAASKLCSMPAEIRNTIYTFVFNMYERRFMVTASQETGSLTSSFFQHRRSQLVTREFTSSGAGLIDYQVIMDPTALARTCQLLYHHAIRCFWRITLLDLGESITFPVLPYILDFYLQHVHYLHLGGSTCFVADINSYNILTTVARVPNLRLLLLTIPGMYPDDDPKNKMGTVYQPVVDTLKAERPAIVVEQRWLDWCIPVEELAPTYTF</sequence>
<keyword evidence="2" id="KW-1185">Reference proteome</keyword>
<accession>A0ABR3QYQ9</accession>
<reference evidence="1 2" key="1">
    <citation type="submission" date="2024-02" db="EMBL/GenBank/DDBJ databases">
        <title>De novo assembly and annotation of 12 fungi associated with fruit tree decline syndrome in Ontario, Canada.</title>
        <authorList>
            <person name="Sulman M."/>
            <person name="Ellouze W."/>
            <person name="Ilyukhin E."/>
        </authorList>
    </citation>
    <scope>NUCLEOTIDE SEQUENCE [LARGE SCALE GENOMIC DNA]</scope>
    <source>
        <strain evidence="1 2">M42-189</strain>
    </source>
</reference>